<dbReference type="HOGENOM" id="CLU_1315006_0_0_10"/>
<keyword evidence="1" id="KW-1133">Transmembrane helix</keyword>
<keyword evidence="4" id="KW-1185">Reference proteome</keyword>
<dbReference type="KEGG" id="zga:ZOBELLIA_2553"/>
<feature type="chain" id="PRO_5003402713" evidence="2">
    <location>
        <begin position="20"/>
        <end position="209"/>
    </location>
</feature>
<evidence type="ECO:0000313" key="3">
    <source>
        <dbReference type="EMBL" id="CAZ96703.1"/>
    </source>
</evidence>
<dbReference type="STRING" id="63186.ZOBELLIA_2553"/>
<feature type="transmembrane region" description="Helical" evidence="1">
    <location>
        <begin position="177"/>
        <end position="199"/>
    </location>
</feature>
<evidence type="ECO:0000313" key="4">
    <source>
        <dbReference type="Proteomes" id="UP000008898"/>
    </source>
</evidence>
<reference evidence="4" key="1">
    <citation type="submission" date="2009-07" db="EMBL/GenBank/DDBJ databases">
        <title>Complete genome sequence of Zobellia galactanivorans Dsij.</title>
        <authorList>
            <consortium name="Genoscope - CEA"/>
        </authorList>
    </citation>
    <scope>NUCLEOTIDE SEQUENCE [LARGE SCALE GENOMIC DNA]</scope>
    <source>
        <strain evidence="4">DSM 12802 / CCUG 47099 / CIP 106680 / NCIMB 13871 / Dsij</strain>
    </source>
</reference>
<gene>
    <name evidence="3" type="ordered locus">zobellia_2553</name>
</gene>
<evidence type="ECO:0000256" key="2">
    <source>
        <dbReference type="SAM" id="SignalP"/>
    </source>
</evidence>
<keyword evidence="1" id="KW-0472">Membrane</keyword>
<reference evidence="3 4" key="2">
    <citation type="journal article" date="2012" name="Environ. Microbiol.">
        <title>Characterization of the first alginolytic operons in a marine bacterium: from their emergence in marine Flavobacteriia to their independent transfers to marine Proteobacteria and human gut Bacteroides.</title>
        <authorList>
            <person name="Thomas F."/>
            <person name="Barbeyron T."/>
            <person name="Tonon T."/>
            <person name="Genicot S."/>
            <person name="Czjzek M."/>
            <person name="Michel G."/>
        </authorList>
    </citation>
    <scope>NUCLEOTIDE SEQUENCE [LARGE SCALE GENOMIC DNA]</scope>
    <source>
        <strain evidence="4">DSM 12802 / CCUG 47099 / CIP 106680 / NCIMB 13871 / Dsij</strain>
    </source>
</reference>
<organism evidence="3 4">
    <name type="scientific">Zobellia galactanivorans (strain DSM 12802 / CCUG 47099 / CIP 106680 / NCIMB 13871 / Dsij)</name>
    <dbReference type="NCBI Taxonomy" id="63186"/>
    <lineage>
        <taxon>Bacteria</taxon>
        <taxon>Pseudomonadati</taxon>
        <taxon>Bacteroidota</taxon>
        <taxon>Flavobacteriia</taxon>
        <taxon>Flavobacteriales</taxon>
        <taxon>Flavobacteriaceae</taxon>
        <taxon>Zobellia</taxon>
    </lineage>
</organism>
<dbReference type="RefSeq" id="WP_013993899.1">
    <property type="nucleotide sequence ID" value="NC_015844.1"/>
</dbReference>
<keyword evidence="1" id="KW-0812">Transmembrane</keyword>
<sequence length="209" mass="23575">MNKIIFGLLTCLCSLFASAHSSQIATMTLAQDQQNNWTLHISSSFNGFRSQLIQNYPDLQMDALSADEFQKLVITYVKDNILLKANSDFTGELKEGAIKMGHQTDLKFRVVGLPSELNTLQVKLKGFKQNSKHNTVFKIIDQADTSENFVIKKDNQFTVQVEKINGHFQTKGEESNLFWPFISLNILVVVSSIMIVKIFKPEKSELSPA</sequence>
<protein>
    <submittedName>
        <fullName evidence="3">Hypothetical membrane protein</fullName>
    </submittedName>
</protein>
<evidence type="ECO:0000256" key="1">
    <source>
        <dbReference type="SAM" id="Phobius"/>
    </source>
</evidence>
<dbReference type="Proteomes" id="UP000008898">
    <property type="component" value="Chromosome"/>
</dbReference>
<name>G0L643_ZOBGA</name>
<accession>G0L643</accession>
<keyword evidence="2" id="KW-0732">Signal</keyword>
<dbReference type="OrthoDB" id="1177179at2"/>
<dbReference type="AlphaFoldDB" id="G0L643"/>
<feature type="signal peptide" evidence="2">
    <location>
        <begin position="1"/>
        <end position="19"/>
    </location>
</feature>
<dbReference type="EMBL" id="FP476056">
    <property type="protein sequence ID" value="CAZ96703.1"/>
    <property type="molecule type" value="Genomic_DNA"/>
</dbReference>
<proteinExistence type="predicted"/>